<evidence type="ECO:0000259" key="4">
    <source>
        <dbReference type="PROSITE" id="PS50113"/>
    </source>
</evidence>
<feature type="domain" description="PAC" evidence="4">
    <location>
        <begin position="453"/>
        <end position="506"/>
    </location>
</feature>
<dbReference type="InterPro" id="IPR013656">
    <property type="entry name" value="PAS_4"/>
</dbReference>
<dbReference type="FunFam" id="3.30.70.270:FF:000001">
    <property type="entry name" value="Diguanylate cyclase domain protein"/>
    <property type="match status" value="1"/>
</dbReference>
<feature type="domain" description="PAS" evidence="3">
    <location>
        <begin position="382"/>
        <end position="418"/>
    </location>
</feature>
<name>Q3A628_SYNC1</name>
<dbReference type="NCBIfam" id="TIGR00229">
    <property type="entry name" value="sensory_box"/>
    <property type="match status" value="2"/>
</dbReference>
<dbReference type="PROSITE" id="PS50883">
    <property type="entry name" value="EAL"/>
    <property type="match status" value="1"/>
</dbReference>
<feature type="domain" description="PAS" evidence="3">
    <location>
        <begin position="511"/>
        <end position="544"/>
    </location>
</feature>
<comment type="catalytic activity">
    <reaction evidence="1">
        <text>3',3'-c-di-GMP + H2O = 5'-phosphoguanylyl(3'-&gt;5')guanosine + H(+)</text>
        <dbReference type="Rhea" id="RHEA:24902"/>
        <dbReference type="ChEBI" id="CHEBI:15377"/>
        <dbReference type="ChEBI" id="CHEBI:15378"/>
        <dbReference type="ChEBI" id="CHEBI:58754"/>
        <dbReference type="ChEBI" id="CHEBI:58805"/>
        <dbReference type="EC" id="3.1.4.52"/>
    </reaction>
    <physiologicalReaction direction="left-to-right" evidence="1">
        <dbReference type="Rhea" id="RHEA:24903"/>
    </physiologicalReaction>
</comment>
<dbReference type="SMART" id="SM00086">
    <property type="entry name" value="PAC"/>
    <property type="match status" value="2"/>
</dbReference>
<dbReference type="STRING" id="338963.Pcar_0926"/>
<dbReference type="NCBIfam" id="TIGR00254">
    <property type="entry name" value="GGDEF"/>
    <property type="match status" value="1"/>
</dbReference>
<feature type="domain" description="PAC" evidence="4">
    <location>
        <begin position="574"/>
        <end position="626"/>
    </location>
</feature>
<dbReference type="InterPro" id="IPR029787">
    <property type="entry name" value="Nucleotide_cyclase"/>
</dbReference>
<dbReference type="PROSITE" id="PS50113">
    <property type="entry name" value="PAC"/>
    <property type="match status" value="2"/>
</dbReference>
<evidence type="ECO:0000313" key="8">
    <source>
        <dbReference type="Proteomes" id="UP000002534"/>
    </source>
</evidence>
<dbReference type="InterPro" id="IPR035965">
    <property type="entry name" value="PAS-like_dom_sf"/>
</dbReference>
<dbReference type="CDD" id="cd00130">
    <property type="entry name" value="PAS"/>
    <property type="match status" value="2"/>
</dbReference>
<dbReference type="Gene3D" id="3.40.50.2300">
    <property type="match status" value="2"/>
</dbReference>
<dbReference type="InterPro" id="IPR035919">
    <property type="entry name" value="EAL_sf"/>
</dbReference>
<reference evidence="8" key="1">
    <citation type="submission" date="2005-10" db="EMBL/GenBank/DDBJ databases">
        <title>Complete sequence of Pelobacter carbinolicus DSM 2380.</title>
        <authorList>
            <person name="Copeland A."/>
            <person name="Lucas S."/>
            <person name="Lapidus A."/>
            <person name="Barry K."/>
            <person name="Detter J.C."/>
            <person name="Glavina T."/>
            <person name="Hammon N."/>
            <person name="Israni S."/>
            <person name="Pitluck S."/>
            <person name="Chertkov O."/>
            <person name="Schmutz J."/>
            <person name="Larimer F."/>
            <person name="Land M."/>
            <person name="Kyrpides N."/>
            <person name="Ivanova N."/>
            <person name="Richardson P."/>
        </authorList>
    </citation>
    <scope>NUCLEOTIDE SEQUENCE [LARGE SCALE GENOMIC DNA]</scope>
    <source>
        <strain evidence="8">DSM 2380 / NBRC 103641 / GraBd1</strain>
    </source>
</reference>
<keyword evidence="2" id="KW-0472">Membrane</keyword>
<dbReference type="AlphaFoldDB" id="Q3A628"/>
<dbReference type="Pfam" id="PF13426">
    <property type="entry name" value="PAS_9"/>
    <property type="match status" value="1"/>
</dbReference>
<dbReference type="Pfam" id="PF00563">
    <property type="entry name" value="EAL"/>
    <property type="match status" value="1"/>
</dbReference>
<feature type="domain" description="GGDEF" evidence="6">
    <location>
        <begin position="658"/>
        <end position="792"/>
    </location>
</feature>
<dbReference type="FunFam" id="3.20.20.450:FF:000001">
    <property type="entry name" value="Cyclic di-GMP phosphodiesterase yahA"/>
    <property type="match status" value="1"/>
</dbReference>
<dbReference type="HOGENOM" id="CLU_000445_70_49_7"/>
<reference evidence="7 8" key="2">
    <citation type="journal article" date="2012" name="BMC Genomics">
        <title>The genome of Pelobacter carbinolicus reveals surprising metabolic capabilities and physiological features.</title>
        <authorList>
            <person name="Aklujkar M."/>
            <person name="Haveman S.A."/>
            <person name="Didonato R.Jr."/>
            <person name="Chertkov O."/>
            <person name="Han C.S."/>
            <person name="Land M.L."/>
            <person name="Brown P."/>
            <person name="Lovley D.R."/>
        </authorList>
    </citation>
    <scope>NUCLEOTIDE SEQUENCE [LARGE SCALE GENOMIC DNA]</scope>
    <source>
        <strain evidence="8">DSM 2380 / NBRC 103641 / GraBd1</strain>
    </source>
</reference>
<keyword evidence="2" id="KW-0812">Transmembrane</keyword>
<dbReference type="Pfam" id="PF08448">
    <property type="entry name" value="PAS_4"/>
    <property type="match status" value="1"/>
</dbReference>
<dbReference type="Proteomes" id="UP000002534">
    <property type="component" value="Chromosome"/>
</dbReference>
<dbReference type="InterPro" id="IPR000014">
    <property type="entry name" value="PAS"/>
</dbReference>
<dbReference type="SMART" id="SM00052">
    <property type="entry name" value="EAL"/>
    <property type="match status" value="1"/>
</dbReference>
<dbReference type="InterPro" id="IPR000700">
    <property type="entry name" value="PAS-assoc_C"/>
</dbReference>
<evidence type="ECO:0000256" key="2">
    <source>
        <dbReference type="SAM" id="Phobius"/>
    </source>
</evidence>
<dbReference type="SMART" id="SM00091">
    <property type="entry name" value="PAS"/>
    <property type="match status" value="2"/>
</dbReference>
<accession>Q3A628</accession>
<evidence type="ECO:0000259" key="5">
    <source>
        <dbReference type="PROSITE" id="PS50883"/>
    </source>
</evidence>
<evidence type="ECO:0000259" key="6">
    <source>
        <dbReference type="PROSITE" id="PS50887"/>
    </source>
</evidence>
<dbReference type="PANTHER" id="PTHR44757">
    <property type="entry name" value="DIGUANYLATE CYCLASE DGCP"/>
    <property type="match status" value="1"/>
</dbReference>
<dbReference type="Gene3D" id="3.20.20.450">
    <property type="entry name" value="EAL domain"/>
    <property type="match status" value="1"/>
</dbReference>
<dbReference type="SUPFAM" id="SSF55073">
    <property type="entry name" value="Nucleotide cyclase"/>
    <property type="match status" value="1"/>
</dbReference>
<dbReference type="SUPFAM" id="SSF141868">
    <property type="entry name" value="EAL domain-like"/>
    <property type="match status" value="1"/>
</dbReference>
<organism evidence="7 8">
    <name type="scientific">Syntrophotalea carbinolica (strain DSM 2380 / NBRC 103641 / GraBd1)</name>
    <name type="common">Pelobacter carbinolicus</name>
    <dbReference type="NCBI Taxonomy" id="338963"/>
    <lineage>
        <taxon>Bacteria</taxon>
        <taxon>Pseudomonadati</taxon>
        <taxon>Thermodesulfobacteriota</taxon>
        <taxon>Desulfuromonadia</taxon>
        <taxon>Desulfuromonadales</taxon>
        <taxon>Syntrophotaleaceae</taxon>
        <taxon>Syntrophotalea</taxon>
    </lineage>
</organism>
<feature type="transmembrane region" description="Helical" evidence="2">
    <location>
        <begin position="348"/>
        <end position="370"/>
    </location>
</feature>
<proteinExistence type="predicted"/>
<dbReference type="eggNOG" id="COG5001">
    <property type="taxonomic scope" value="Bacteria"/>
</dbReference>
<keyword evidence="2" id="KW-1133">Transmembrane helix</keyword>
<evidence type="ECO:0000259" key="3">
    <source>
        <dbReference type="PROSITE" id="PS50112"/>
    </source>
</evidence>
<keyword evidence="8" id="KW-1185">Reference proteome</keyword>
<dbReference type="PROSITE" id="PS50887">
    <property type="entry name" value="GGDEF"/>
    <property type="match status" value="1"/>
</dbReference>
<dbReference type="SMART" id="SM00267">
    <property type="entry name" value="GGDEF"/>
    <property type="match status" value="1"/>
</dbReference>
<dbReference type="KEGG" id="pca:Pcar_0926"/>
<evidence type="ECO:0000256" key="1">
    <source>
        <dbReference type="ARBA" id="ARBA00051114"/>
    </source>
</evidence>
<dbReference type="PANTHER" id="PTHR44757:SF2">
    <property type="entry name" value="BIOFILM ARCHITECTURE MAINTENANCE PROTEIN MBAA"/>
    <property type="match status" value="1"/>
</dbReference>
<dbReference type="InterPro" id="IPR000160">
    <property type="entry name" value="GGDEF_dom"/>
</dbReference>
<dbReference type="PROSITE" id="PS50112">
    <property type="entry name" value="PAS"/>
    <property type="match status" value="2"/>
</dbReference>
<gene>
    <name evidence="7" type="ordered locus">Pcar_0926</name>
</gene>
<feature type="domain" description="EAL" evidence="5">
    <location>
        <begin position="801"/>
        <end position="1055"/>
    </location>
</feature>
<dbReference type="GO" id="GO:0071111">
    <property type="term" value="F:cyclic-guanylate-specific phosphodiesterase activity"/>
    <property type="evidence" value="ECO:0007669"/>
    <property type="project" value="UniProtKB-EC"/>
</dbReference>
<dbReference type="Gene3D" id="3.30.70.270">
    <property type="match status" value="1"/>
</dbReference>
<dbReference type="Gene3D" id="3.30.450.20">
    <property type="entry name" value="PAS domain"/>
    <property type="match status" value="2"/>
</dbReference>
<dbReference type="GO" id="GO:0071732">
    <property type="term" value="P:cellular response to nitric oxide"/>
    <property type="evidence" value="ECO:0007669"/>
    <property type="project" value="UniProtKB-ARBA"/>
</dbReference>
<dbReference type="CDD" id="cd01949">
    <property type="entry name" value="GGDEF"/>
    <property type="match status" value="1"/>
</dbReference>
<dbReference type="Pfam" id="PF00990">
    <property type="entry name" value="GGDEF"/>
    <property type="match status" value="1"/>
</dbReference>
<dbReference type="InterPro" id="IPR043128">
    <property type="entry name" value="Rev_trsase/Diguanyl_cyclase"/>
</dbReference>
<dbReference type="InterPro" id="IPR001633">
    <property type="entry name" value="EAL_dom"/>
</dbReference>
<evidence type="ECO:0000313" key="7">
    <source>
        <dbReference type="EMBL" id="ABA88179.1"/>
    </source>
</evidence>
<dbReference type="SUPFAM" id="SSF55785">
    <property type="entry name" value="PYP-like sensor domain (PAS domain)"/>
    <property type="match status" value="2"/>
</dbReference>
<protein>
    <submittedName>
        <fullName evidence="7">Periplasmic substrate-binding sensor diguanylate cyclase/phosphodiesterase, PAS and PAS domain-containing</fullName>
    </submittedName>
</protein>
<dbReference type="InterPro" id="IPR052155">
    <property type="entry name" value="Biofilm_reg_signaling"/>
</dbReference>
<sequence length="1063" mass="119221">MIIDIKFHFRHFPMRVAFALAALCLLAIPCAASNILILHSYHRGYAWTDSIKAGMEEILKKEVPEAELFVENLDTKRHPPEQIFERLKQFLSKKYAGKIFDIILCSDDNALDFLMAYRQELFPGVPVVFCGINDFDTARIADHQDITGVAENVDLEGTLAIALRLHPQTRTVAVITDITPSGQANLARFRRIMPYFRDRVDFLMLDGLNAPDLEKALANLPPHSIVLNLLFFRDAGGCILTTAQSNRLITRNSKYPVYAPWDFLVNGGVVGGHVVSGKRQGQEAARLALRILDGQEPRHIFPITQSPNLYMFDDRALQHFGIDRHQLPQDSIILNDMSSELSAHKRQVTIALLIAGVFLCLSCTLTLMIMRYKKTLQALRQSEGTLKAMLESIADPIHMVDRDLNILWANDIAKQLFGKNLVGQKCYAALHRSPTPCDPMCHAIKAFSDGHAHSSENLFFDINDEERCFLVTANVASTDSQGQPSAVLTISRDVTEIKKTQQQFHQAKWSIDASLTPMLMADLQGRLTYANQAALDLWGYAGEEEVLGKNIVEFQEDPQRTRIIMEILKARGVWRGEGRGKQKNGNGFDVELQAQVVKDQNGGPLSILASAIDITDKRKTELQIKKLAYFDSLTGLPNRTLLKDHMELALGQARRLNKFVAVLLLDLDNFKHINDTLGHATGDLLIRSVAERLRTECRTCDTLARWGGDEFVLLLTDLDDIQNTTSATEKFMALLTERPFATSECDINTTASIGIALYPQDGQDPETLLKRADTAMYEAKKNGRNGYHFFSLQLAEQAERRHRMEINLRSALKEGEMQLVYQPQIDLGKVRITGMEALLRWQSPEEGTISPARFIPLAEETGLIYPLGEWVLQQACRQGAIWQKTEASPLCVAVNLSAKQFHQPDLAKNIKKILRETGLSPHLLELEITESVFLENMEAAIEALTELKKLGVQFSIDDFGTGYSSLSYLKKLPIDRIKIAQEFVRDIDTDDGDKAIIKATIAMAKSLGMKLIAEGVENHQQLAFLLLHGCHAMQGYYFAKPMPAQEVPSFIHSETCFKLALQE</sequence>
<dbReference type="InterPro" id="IPR001610">
    <property type="entry name" value="PAC"/>
</dbReference>
<dbReference type="CDD" id="cd01948">
    <property type="entry name" value="EAL"/>
    <property type="match status" value="1"/>
</dbReference>
<dbReference type="EMBL" id="CP000142">
    <property type="protein sequence ID" value="ABA88179.1"/>
    <property type="molecule type" value="Genomic_DNA"/>
</dbReference>